<keyword evidence="6" id="KW-0479">Metal-binding</keyword>
<dbReference type="PANTHER" id="PTHR42739">
    <property type="entry name" value="MALATE SYNTHASE G"/>
    <property type="match status" value="1"/>
</dbReference>
<evidence type="ECO:0000256" key="5">
    <source>
        <dbReference type="ARBA" id="ARBA00022679"/>
    </source>
</evidence>
<dbReference type="InterPro" id="IPR006253">
    <property type="entry name" value="Malate_synthG"/>
</dbReference>
<sequence>MVTETGKYVTIGDIQVHETLKDAVDKNILPGTGVTTSEFWHYLEKLLAEFTAENAALLARRDELQAAIDEWYQGGCKEEQEKFLKRIGYLVDPPATKIAISTTNVDPEISSLAGPLLVVPIDNARYALNAANARWGSLFDAVYGSDVIPRHPCSSGYDPARGLAVLEFVFKQLDHILPLVDAQWSELASIWVDGREQLVASTTKDKATGLKSPVAFVGYRGNASKGDLVFVHNGLHIITKIHKDSQVGKQNSMGLVDVVVEAALTAIMDCEDSVAAVDADDKARVYSNWSGLMRGDLETSFEKDGKTVTRRLNSDLDFRMAGGGGVVTLPGRVVALVRNVGIRLRTDAILYRGDEAFEGLVDALVTATAGLLDLRQLGRNSHTGSIYIVKPKLHGPDEVAFACRVFDRVEEMLGLAPKTIKIGLTDEERRTSVNLQSCIYAARERVVCLNTGFMDRTGDEIHTCMHSKLPVAPKGEMKKARCTQAHEKLNVIEGLSAGMGMRAQIGKGMWAEPDSMKAMLDQNTDHPLSGASTAWVPSPTAATLHALHYHMVDVFAVQKTIPTDPAIVAQLRHQLLQPPFDATVATLPKRDIQRELDNNAQGILGYVVRWVDLGVGCSKVPDINNVGLMEDRATLRISSQHIANWLAHGIVSKTQVKNSFIKMSAVVDDQNRGDPQYNAMNSAGTAFEAAMDLVFEGAKSPNGYTEEILTRARRAVKAKPDKQLRL</sequence>
<feature type="domain" description="Malate synthase C-terminal" evidence="14">
    <location>
        <begin position="592"/>
        <end position="698"/>
    </location>
</feature>
<evidence type="ECO:0000259" key="11">
    <source>
        <dbReference type="Pfam" id="PF01274"/>
    </source>
</evidence>
<dbReference type="SUPFAM" id="SSF51645">
    <property type="entry name" value="Malate synthase G"/>
    <property type="match status" value="1"/>
</dbReference>
<comment type="cofactor">
    <cofactor evidence="1">
        <name>Mg(2+)</name>
        <dbReference type="ChEBI" id="CHEBI:18420"/>
    </cofactor>
</comment>
<proteinExistence type="predicted"/>
<dbReference type="Gene3D" id="1.20.1220.12">
    <property type="entry name" value="Malate synthase, domain III"/>
    <property type="match status" value="1"/>
</dbReference>
<dbReference type="RefSeq" id="XP_002764752.1">
    <property type="nucleotide sequence ID" value="XM_002764706.1"/>
</dbReference>
<dbReference type="InterPro" id="IPR048356">
    <property type="entry name" value="MS_N"/>
</dbReference>
<evidence type="ECO:0000256" key="9">
    <source>
        <dbReference type="ARBA" id="ARBA00047918"/>
    </source>
</evidence>
<feature type="domain" description="Malate synthase N-terminal" evidence="12">
    <location>
        <begin position="22"/>
        <end position="71"/>
    </location>
</feature>
<evidence type="ECO:0000313" key="15">
    <source>
        <dbReference type="EMBL" id="EEQ97469.1"/>
    </source>
</evidence>
<dbReference type="AlphaFoldDB" id="C5M0W1"/>
<evidence type="ECO:0000256" key="1">
    <source>
        <dbReference type="ARBA" id="ARBA00001946"/>
    </source>
</evidence>
<dbReference type="PANTHER" id="PTHR42739:SF1">
    <property type="entry name" value="MALATE SYNTHASE G"/>
    <property type="match status" value="1"/>
</dbReference>
<evidence type="ECO:0000256" key="8">
    <source>
        <dbReference type="ARBA" id="ARBA00023097"/>
    </source>
</evidence>
<dbReference type="InterPro" id="IPR001465">
    <property type="entry name" value="Malate_synthase_TIM"/>
</dbReference>
<keyword evidence="4" id="KW-0816">Tricarboxylic acid cycle</keyword>
<dbReference type="GeneID" id="9055025"/>
<comment type="catalytic activity">
    <reaction evidence="9">
        <text>glyoxylate + acetyl-CoA + H2O = (S)-malate + CoA + H(+)</text>
        <dbReference type="Rhea" id="RHEA:18181"/>
        <dbReference type="ChEBI" id="CHEBI:15377"/>
        <dbReference type="ChEBI" id="CHEBI:15378"/>
        <dbReference type="ChEBI" id="CHEBI:15589"/>
        <dbReference type="ChEBI" id="CHEBI:36655"/>
        <dbReference type="ChEBI" id="CHEBI:57287"/>
        <dbReference type="ChEBI" id="CHEBI:57288"/>
        <dbReference type="EC" id="2.3.3.9"/>
    </reaction>
</comment>
<dbReference type="InterPro" id="IPR048357">
    <property type="entry name" value="MSG_insertion"/>
</dbReference>
<dbReference type="InterPro" id="IPR048355">
    <property type="entry name" value="MS_C"/>
</dbReference>
<feature type="active site" description="Proton acceptor" evidence="10">
    <location>
        <position position="338"/>
    </location>
</feature>
<gene>
    <name evidence="15" type="ORF">Pmar_PMAR029192</name>
</gene>
<dbReference type="NCBIfam" id="NF002825">
    <property type="entry name" value="PRK02999.1"/>
    <property type="match status" value="1"/>
</dbReference>
<evidence type="ECO:0000259" key="14">
    <source>
        <dbReference type="Pfam" id="PF20659"/>
    </source>
</evidence>
<dbReference type="OrthoDB" id="424498at2759"/>
<dbReference type="EMBL" id="GG687161">
    <property type="protein sequence ID" value="EEQ97469.1"/>
    <property type="molecule type" value="Genomic_DNA"/>
</dbReference>
<accession>C5M0W1</accession>
<evidence type="ECO:0000259" key="13">
    <source>
        <dbReference type="Pfam" id="PF20658"/>
    </source>
</evidence>
<dbReference type="GO" id="GO:0005829">
    <property type="term" value="C:cytosol"/>
    <property type="evidence" value="ECO:0007669"/>
    <property type="project" value="TreeGrafter"/>
</dbReference>
<feature type="domain" description="Malate synthase G alpha-beta insertion" evidence="13">
    <location>
        <begin position="157"/>
        <end position="227"/>
    </location>
</feature>
<evidence type="ECO:0000256" key="3">
    <source>
        <dbReference type="ARBA" id="ARBA00022490"/>
    </source>
</evidence>
<keyword evidence="5" id="KW-0808">Transferase</keyword>
<dbReference type="Pfam" id="PF20659">
    <property type="entry name" value="MS_C"/>
    <property type="match status" value="1"/>
</dbReference>
<evidence type="ECO:0000256" key="2">
    <source>
        <dbReference type="ARBA" id="ARBA00022435"/>
    </source>
</evidence>
<evidence type="ECO:0000256" key="7">
    <source>
        <dbReference type="ARBA" id="ARBA00022842"/>
    </source>
</evidence>
<keyword evidence="16" id="KW-1185">Reference proteome</keyword>
<evidence type="ECO:0000256" key="4">
    <source>
        <dbReference type="ARBA" id="ARBA00022532"/>
    </source>
</evidence>
<keyword evidence="7" id="KW-0460">Magnesium</keyword>
<keyword evidence="8" id="KW-0558">Oxidation</keyword>
<dbReference type="Pfam" id="PF20658">
    <property type="entry name" value="MSG_insertion"/>
    <property type="match status" value="1"/>
</dbReference>
<dbReference type="InterPro" id="IPR011076">
    <property type="entry name" value="Malate_synth_sf"/>
</dbReference>
<dbReference type="Pfam" id="PF01274">
    <property type="entry name" value="MS_TIM-barrel"/>
    <property type="match status" value="1"/>
</dbReference>
<keyword evidence="2" id="KW-0329">Glyoxylate bypass</keyword>
<dbReference type="Gene3D" id="3.20.20.360">
    <property type="entry name" value="Malate synthase, domain 3"/>
    <property type="match status" value="2"/>
</dbReference>
<name>C5M0W1_PERM5</name>
<dbReference type="GO" id="GO:0000287">
    <property type="term" value="F:magnesium ion binding"/>
    <property type="evidence" value="ECO:0007669"/>
    <property type="project" value="TreeGrafter"/>
</dbReference>
<evidence type="ECO:0000259" key="12">
    <source>
        <dbReference type="Pfam" id="PF20656"/>
    </source>
</evidence>
<feature type="domain" description="Malate synthase TIM barrel" evidence="11">
    <location>
        <begin position="336"/>
        <end position="576"/>
    </location>
</feature>
<dbReference type="GO" id="GO:0006099">
    <property type="term" value="P:tricarboxylic acid cycle"/>
    <property type="evidence" value="ECO:0007669"/>
    <property type="project" value="UniProtKB-KW"/>
</dbReference>
<evidence type="ECO:0000256" key="10">
    <source>
        <dbReference type="PIRSR" id="PIRSR601465-50"/>
    </source>
</evidence>
<keyword evidence="3" id="KW-0963">Cytoplasm</keyword>
<dbReference type="Pfam" id="PF20656">
    <property type="entry name" value="MS_N"/>
    <property type="match status" value="1"/>
</dbReference>
<dbReference type="InParanoid" id="C5M0W1"/>
<dbReference type="GO" id="GO:0009436">
    <property type="term" value="P:glyoxylate catabolic process"/>
    <property type="evidence" value="ECO:0007669"/>
    <property type="project" value="TreeGrafter"/>
</dbReference>
<dbReference type="GO" id="GO:0006097">
    <property type="term" value="P:glyoxylate cycle"/>
    <property type="evidence" value="ECO:0007669"/>
    <property type="project" value="UniProtKB-KW"/>
</dbReference>
<dbReference type="GO" id="GO:0004474">
    <property type="term" value="F:malate synthase activity"/>
    <property type="evidence" value="ECO:0007669"/>
    <property type="project" value="UniProtKB-EC"/>
</dbReference>
<dbReference type="InterPro" id="IPR044856">
    <property type="entry name" value="Malate_synth_C_sf"/>
</dbReference>
<organism evidence="16">
    <name type="scientific">Perkinsus marinus (strain ATCC 50983 / TXsc)</name>
    <dbReference type="NCBI Taxonomy" id="423536"/>
    <lineage>
        <taxon>Eukaryota</taxon>
        <taxon>Sar</taxon>
        <taxon>Alveolata</taxon>
        <taxon>Perkinsozoa</taxon>
        <taxon>Perkinsea</taxon>
        <taxon>Perkinsida</taxon>
        <taxon>Perkinsidae</taxon>
        <taxon>Perkinsus</taxon>
    </lineage>
</organism>
<feature type="active site" description="Proton donor" evidence="10">
    <location>
        <position position="631"/>
    </location>
</feature>
<protein>
    <submittedName>
        <fullName evidence="15">Malate synthase G, putative</fullName>
    </submittedName>
</protein>
<reference evidence="15 16" key="1">
    <citation type="submission" date="2008-07" db="EMBL/GenBank/DDBJ databases">
        <authorList>
            <person name="El-Sayed N."/>
            <person name="Caler E."/>
            <person name="Inman J."/>
            <person name="Amedeo P."/>
            <person name="Hass B."/>
            <person name="Wortman J."/>
        </authorList>
    </citation>
    <scope>NUCLEOTIDE SEQUENCE [LARGE SCALE GENOMIC DNA]</scope>
    <source>
        <strain evidence="16">ATCC 50983 / TXsc</strain>
    </source>
</reference>
<evidence type="ECO:0000313" key="16">
    <source>
        <dbReference type="Proteomes" id="UP000007800"/>
    </source>
</evidence>
<dbReference type="Proteomes" id="UP000007800">
    <property type="component" value="Unassembled WGS sequence"/>
</dbReference>
<dbReference type="InterPro" id="IPR046363">
    <property type="entry name" value="MS_N_TIM-barrel_dom"/>
</dbReference>
<evidence type="ECO:0000256" key="6">
    <source>
        <dbReference type="ARBA" id="ARBA00022723"/>
    </source>
</evidence>